<dbReference type="GO" id="GO:0015074">
    <property type="term" value="P:DNA integration"/>
    <property type="evidence" value="ECO:0007669"/>
    <property type="project" value="UniProtKB-KW"/>
</dbReference>
<dbReference type="PROSITE" id="PS51736">
    <property type="entry name" value="RECOMBINASES_3"/>
    <property type="match status" value="1"/>
</dbReference>
<dbReference type="InterPro" id="IPR006119">
    <property type="entry name" value="Resolv_N"/>
</dbReference>
<dbReference type="GO" id="GO:0000150">
    <property type="term" value="F:DNA strand exchange activity"/>
    <property type="evidence" value="ECO:0007669"/>
    <property type="project" value="InterPro"/>
</dbReference>
<reference evidence="8" key="1">
    <citation type="journal article" date="2010" name="Stand. Genomic Sci.">
        <title>Complete genome sequence of Sulfurimonas autotrophica type strain (OK10).</title>
        <authorList>
            <person name="Sikorski J."/>
            <person name="Munk C."/>
            <person name="Lapidus A."/>
            <person name="Djao O."/>
            <person name="Lucas S."/>
            <person name="Glavina Del Rio T."/>
            <person name="Nolan M."/>
            <person name="Tice H."/>
            <person name="Han C."/>
            <person name="Cheng J."/>
            <person name="Tapia R."/>
            <person name="Goodwin L."/>
            <person name="Pitluck S."/>
            <person name="Liolios K."/>
            <person name="Ivanova N."/>
            <person name="Mavromatis K."/>
            <person name="Mikhailova N."/>
            <person name="Pati A."/>
            <person name="Sims D."/>
            <person name="Meincke L."/>
            <person name="Brettin T."/>
            <person name="Detter J."/>
            <person name="Chen A."/>
            <person name="Palaniappan K."/>
            <person name="Land M."/>
            <person name="Hauser L."/>
            <person name="Chang Y."/>
            <person name="Jeffries C."/>
            <person name="Rohde M."/>
            <person name="Lang E."/>
            <person name="Spring S."/>
            <person name="Goker M."/>
            <person name="Woyke T."/>
            <person name="Bristow J."/>
            <person name="Eisen J."/>
            <person name="Markowitz V."/>
            <person name="Hugenholtz P."/>
            <person name="Kyrpides N."/>
            <person name="Klenk H."/>
        </authorList>
    </citation>
    <scope>NUCLEOTIDE SEQUENCE [LARGE SCALE GENOMIC DNA]</scope>
    <source>
        <strain evidence="8">ATCC BAA-671 / DSM 16294 / JCM 11897 / OK10</strain>
    </source>
</reference>
<dbReference type="PROSITE" id="PS00397">
    <property type="entry name" value="RECOMBINASES_1"/>
    <property type="match status" value="1"/>
</dbReference>
<dbReference type="CDD" id="cd03768">
    <property type="entry name" value="SR_ResInv"/>
    <property type="match status" value="1"/>
</dbReference>
<dbReference type="SUPFAM" id="SSF53041">
    <property type="entry name" value="Resolvase-like"/>
    <property type="match status" value="1"/>
</dbReference>
<dbReference type="AlphaFoldDB" id="E0UTC1"/>
<evidence type="ECO:0000259" key="6">
    <source>
        <dbReference type="PROSITE" id="PS51736"/>
    </source>
</evidence>
<evidence type="ECO:0000256" key="1">
    <source>
        <dbReference type="ARBA" id="ARBA00022908"/>
    </source>
</evidence>
<dbReference type="PANTHER" id="PTHR30461:SF19">
    <property type="entry name" value="SITE-SPECIFIC RECOMBINASE RESOLVASE FAMILY"/>
    <property type="match status" value="1"/>
</dbReference>
<organism evidence="7 8">
    <name type="scientific">Sulfurimonas autotrophica (strain ATCC BAA-671 / DSM 16294 / JCM 11897 / OK10)</name>
    <dbReference type="NCBI Taxonomy" id="563040"/>
    <lineage>
        <taxon>Bacteria</taxon>
        <taxon>Pseudomonadati</taxon>
        <taxon>Campylobacterota</taxon>
        <taxon>Epsilonproteobacteria</taxon>
        <taxon>Campylobacterales</taxon>
        <taxon>Sulfurimonadaceae</taxon>
        <taxon>Sulfurimonas</taxon>
    </lineage>
</organism>
<dbReference type="STRING" id="563040.Saut_0175"/>
<feature type="domain" description="Resolvase/invertase-type recombinase catalytic" evidence="6">
    <location>
        <begin position="1"/>
        <end position="143"/>
    </location>
</feature>
<dbReference type="Proteomes" id="UP000007803">
    <property type="component" value="Chromosome"/>
</dbReference>
<dbReference type="OrthoDB" id="9797501at2"/>
<dbReference type="InterPro" id="IPR036162">
    <property type="entry name" value="Resolvase-like_N_sf"/>
</dbReference>
<dbReference type="RefSeq" id="WP_013325980.1">
    <property type="nucleotide sequence ID" value="NC_014506.1"/>
</dbReference>
<dbReference type="InterPro" id="IPR050639">
    <property type="entry name" value="SSR_resolvase"/>
</dbReference>
<keyword evidence="2" id="KW-0238">DNA-binding</keyword>
<proteinExistence type="predicted"/>
<dbReference type="KEGG" id="sua:Saut_0175"/>
<dbReference type="EMBL" id="CP002205">
    <property type="protein sequence ID" value="ADN08224.1"/>
    <property type="molecule type" value="Genomic_DNA"/>
</dbReference>
<evidence type="ECO:0000256" key="2">
    <source>
        <dbReference type="ARBA" id="ARBA00023125"/>
    </source>
</evidence>
<dbReference type="SMART" id="SM00857">
    <property type="entry name" value="Resolvase"/>
    <property type="match status" value="1"/>
</dbReference>
<dbReference type="eggNOG" id="COG1961">
    <property type="taxonomic scope" value="Bacteria"/>
</dbReference>
<dbReference type="GO" id="GO:0003677">
    <property type="term" value="F:DNA binding"/>
    <property type="evidence" value="ECO:0007669"/>
    <property type="project" value="UniProtKB-KW"/>
</dbReference>
<accession>E0UTC1</accession>
<gene>
    <name evidence="7" type="ordered locus">Saut_0175</name>
</gene>
<sequence>MILGYIRVSTDKQDNQKQKHLILEYAHSNSLKINDFIEVEISSRKSEKLRKITELKDRLQKDDTLIVAELSRLGRNMMDVMNLIQELSDKGIKLIFIRQPELSTFNSAHNKLLLAIYSYFAESEREFISMRTKQGLAAAKASGKKLGRKPGQKVKSKYDPYLEKIKEMLLKDVSITSIHKIIEFGTYVGLRSYILNNSELNKILTQNKDKTVSLLAINYLDN</sequence>
<name>E0UTC1_SULAO</name>
<evidence type="ECO:0000313" key="8">
    <source>
        <dbReference type="Proteomes" id="UP000007803"/>
    </source>
</evidence>
<dbReference type="PANTHER" id="PTHR30461">
    <property type="entry name" value="DNA-INVERTASE FROM LAMBDOID PROPHAGE"/>
    <property type="match status" value="1"/>
</dbReference>
<dbReference type="Gene3D" id="3.40.50.1390">
    <property type="entry name" value="Resolvase, N-terminal catalytic domain"/>
    <property type="match status" value="1"/>
</dbReference>
<evidence type="ECO:0000256" key="3">
    <source>
        <dbReference type="ARBA" id="ARBA00023172"/>
    </source>
</evidence>
<keyword evidence="1" id="KW-0229">DNA integration</keyword>
<evidence type="ECO:0000256" key="4">
    <source>
        <dbReference type="PIRSR" id="PIRSR606118-50"/>
    </source>
</evidence>
<keyword evidence="8" id="KW-1185">Reference proteome</keyword>
<protein>
    <submittedName>
        <fullName evidence="7">Resolvase domain protein</fullName>
    </submittedName>
</protein>
<feature type="active site" description="O-(5'-phospho-DNA)-serine intermediate" evidence="4 5">
    <location>
        <position position="9"/>
    </location>
</feature>
<keyword evidence="3" id="KW-0233">DNA recombination</keyword>
<dbReference type="Pfam" id="PF00239">
    <property type="entry name" value="Resolvase"/>
    <property type="match status" value="1"/>
</dbReference>
<evidence type="ECO:0000256" key="5">
    <source>
        <dbReference type="PROSITE-ProRule" id="PRU10137"/>
    </source>
</evidence>
<dbReference type="HOGENOM" id="CLU_010686_3_1_7"/>
<evidence type="ECO:0000313" key="7">
    <source>
        <dbReference type="EMBL" id="ADN08224.1"/>
    </source>
</evidence>
<dbReference type="InterPro" id="IPR006118">
    <property type="entry name" value="Recombinase_CS"/>
</dbReference>